<evidence type="ECO:0000256" key="5">
    <source>
        <dbReference type="ARBA" id="ARBA00023180"/>
    </source>
</evidence>
<sequence length="761" mass="86189">MFYVHGEDGIKPDEPEITPLLGPPVSAPSYEDTRQSSWKKFIMAESKVPKMQAIAGILLGFLLFGMILMLVAEAIRESRDTDPFMVEHGTSPVPFEGIIGFQSKDFLDAWMEGEGLVAYRKRLELMLFENGVTPAKGSPSYLLQRFQKGNAEFGRLQDCAVIVEHMKRVLGKCIDTSLLPDHCHPDTPVSCNNSYPYRSYNGSCNNLRRQDWGMALTSFRRLVKPEYADGVSLPRMSASGDELPNARYLSNELYTHHSRPRCNCTVLTLYFGLFIDHDIIRITSKTGHNGESISCCSPEVIENPSLLHPECMAIGVPEDDPFYGPLGVKCLDFVRSAPVPGECPGEREQMNLVTSFLDASGVYGSFDDKNKVLRSFENGLLKVCWINDTMMLPPAHHISYECGFPSKDLYCFKAGDMRVNEQIELTAIHAIWMREHNRVATRLHSVNPKWDDEKLFQESRRIVIAELQHIAFNEFLPLLLGKDVMREHGLEINPQVEFNGYDSESDPSMYNVFGAAAFRVGHSLIEGTLDLIGPGYSKEREIPLHTAFLNPHIFYEKGMDLLLRGLVREKAMSVDSYITDEVRNRLFQPHTGHYGMDLSAIGIQRGRDHGLPGYIKWRKFCGLPEINSWDDLFKVMDNQHVQRLRKAYDSIEDIDLIPAALSEDHLPGALVGPVHACLIAKQFHQVRTGDRFWFEVQNQSGSFTPGQLEEIYKSSMARLLCDNSDRLEEIQRWALRSISAENPVMKCSEIPEVNLKVWTEV</sequence>
<organism evidence="8 9">
    <name type="scientific">Stegodyphus mimosarum</name>
    <name type="common">African social velvet spider</name>
    <dbReference type="NCBI Taxonomy" id="407821"/>
    <lineage>
        <taxon>Eukaryota</taxon>
        <taxon>Metazoa</taxon>
        <taxon>Ecdysozoa</taxon>
        <taxon>Arthropoda</taxon>
        <taxon>Chelicerata</taxon>
        <taxon>Arachnida</taxon>
        <taxon>Araneae</taxon>
        <taxon>Araneomorphae</taxon>
        <taxon>Entelegynae</taxon>
        <taxon>Eresoidea</taxon>
        <taxon>Eresidae</taxon>
        <taxon>Stegodyphus</taxon>
    </lineage>
</organism>
<dbReference type="PROSITE" id="PS50292">
    <property type="entry name" value="PEROXIDASE_3"/>
    <property type="match status" value="1"/>
</dbReference>
<evidence type="ECO:0000256" key="7">
    <source>
        <dbReference type="SAM" id="Phobius"/>
    </source>
</evidence>
<dbReference type="OrthoDB" id="823504at2759"/>
<evidence type="ECO:0000256" key="1">
    <source>
        <dbReference type="ARBA" id="ARBA00004613"/>
    </source>
</evidence>
<keyword evidence="3 8" id="KW-0560">Oxidoreductase</keyword>
<evidence type="ECO:0000256" key="2">
    <source>
        <dbReference type="ARBA" id="ARBA00022525"/>
    </source>
</evidence>
<protein>
    <submittedName>
        <fullName evidence="8">Peroxidase</fullName>
    </submittedName>
</protein>
<evidence type="ECO:0000256" key="4">
    <source>
        <dbReference type="ARBA" id="ARBA00022729"/>
    </source>
</evidence>
<feature type="transmembrane region" description="Helical" evidence="7">
    <location>
        <begin position="53"/>
        <end position="72"/>
    </location>
</feature>
<dbReference type="EMBL" id="KK118463">
    <property type="protein sequence ID" value="KFM73005.1"/>
    <property type="molecule type" value="Genomic_DNA"/>
</dbReference>
<keyword evidence="4" id="KW-0732">Signal</keyword>
<dbReference type="PANTHER" id="PTHR11475">
    <property type="entry name" value="OXIDASE/PEROXIDASE"/>
    <property type="match status" value="1"/>
</dbReference>
<dbReference type="CDD" id="cd09823">
    <property type="entry name" value="peroxinectin_like"/>
    <property type="match status" value="1"/>
</dbReference>
<dbReference type="PANTHER" id="PTHR11475:SF4">
    <property type="entry name" value="CHORION PEROXIDASE"/>
    <property type="match status" value="1"/>
</dbReference>
<keyword evidence="6" id="KW-0408">Iron</keyword>
<dbReference type="FunFam" id="1.10.640.10:FF:000003">
    <property type="entry name" value="chorion peroxidase"/>
    <property type="match status" value="1"/>
</dbReference>
<dbReference type="GO" id="GO:0046872">
    <property type="term" value="F:metal ion binding"/>
    <property type="evidence" value="ECO:0007669"/>
    <property type="project" value="UniProtKB-KW"/>
</dbReference>
<keyword evidence="5" id="KW-0325">Glycoprotein</keyword>
<comment type="subcellular location">
    <subcellularLocation>
        <location evidence="1">Secreted</location>
    </subcellularLocation>
</comment>
<keyword evidence="6" id="KW-0479">Metal-binding</keyword>
<keyword evidence="7" id="KW-1133">Transmembrane helix</keyword>
<keyword evidence="2" id="KW-0964">Secreted</keyword>
<accession>A0A087U6L6</accession>
<dbReference type="InterPro" id="IPR037120">
    <property type="entry name" value="Haem_peroxidase_sf_animal"/>
</dbReference>
<name>A0A087U6L6_STEMI</name>
<dbReference type="SUPFAM" id="SSF48113">
    <property type="entry name" value="Heme-dependent peroxidases"/>
    <property type="match status" value="1"/>
</dbReference>
<feature type="binding site" description="axial binding residue" evidence="6">
    <location>
        <position position="522"/>
    </location>
    <ligand>
        <name>heme b</name>
        <dbReference type="ChEBI" id="CHEBI:60344"/>
    </ligand>
    <ligandPart>
        <name>Fe</name>
        <dbReference type="ChEBI" id="CHEBI:18248"/>
    </ligandPart>
</feature>
<dbReference type="GO" id="GO:0020037">
    <property type="term" value="F:heme binding"/>
    <property type="evidence" value="ECO:0007669"/>
    <property type="project" value="InterPro"/>
</dbReference>
<dbReference type="Pfam" id="PF03098">
    <property type="entry name" value="An_peroxidase"/>
    <property type="match status" value="1"/>
</dbReference>
<dbReference type="STRING" id="407821.A0A087U6L6"/>
<dbReference type="AlphaFoldDB" id="A0A087U6L6"/>
<evidence type="ECO:0000256" key="6">
    <source>
        <dbReference type="PIRSR" id="PIRSR619791-2"/>
    </source>
</evidence>
<dbReference type="InterPro" id="IPR010255">
    <property type="entry name" value="Haem_peroxidase_sf"/>
</dbReference>
<dbReference type="GO" id="GO:0006979">
    <property type="term" value="P:response to oxidative stress"/>
    <property type="evidence" value="ECO:0007669"/>
    <property type="project" value="InterPro"/>
</dbReference>
<proteinExistence type="predicted"/>
<dbReference type="OMA" id="YNDWREV"/>
<keyword evidence="7" id="KW-0472">Membrane</keyword>
<evidence type="ECO:0000256" key="3">
    <source>
        <dbReference type="ARBA" id="ARBA00022559"/>
    </source>
</evidence>
<keyword evidence="6" id="KW-0349">Heme</keyword>
<evidence type="ECO:0000313" key="9">
    <source>
        <dbReference type="Proteomes" id="UP000054359"/>
    </source>
</evidence>
<reference evidence="8 9" key="1">
    <citation type="submission" date="2013-11" db="EMBL/GenBank/DDBJ databases">
        <title>Genome sequencing of Stegodyphus mimosarum.</title>
        <authorList>
            <person name="Bechsgaard J."/>
        </authorList>
    </citation>
    <scope>NUCLEOTIDE SEQUENCE [LARGE SCALE GENOMIC DNA]</scope>
</reference>
<gene>
    <name evidence="8" type="ORF">X975_03263</name>
</gene>
<keyword evidence="3 8" id="KW-0575">Peroxidase</keyword>
<dbReference type="Proteomes" id="UP000054359">
    <property type="component" value="Unassembled WGS sequence"/>
</dbReference>
<feature type="non-terminal residue" evidence="8">
    <location>
        <position position="761"/>
    </location>
</feature>
<dbReference type="GO" id="GO:0005576">
    <property type="term" value="C:extracellular region"/>
    <property type="evidence" value="ECO:0007669"/>
    <property type="project" value="UniProtKB-SubCell"/>
</dbReference>
<dbReference type="InterPro" id="IPR019791">
    <property type="entry name" value="Haem_peroxidase_animal"/>
</dbReference>
<dbReference type="Gene3D" id="1.10.640.10">
    <property type="entry name" value="Haem peroxidase domain superfamily, animal type"/>
    <property type="match status" value="1"/>
</dbReference>
<keyword evidence="9" id="KW-1185">Reference proteome</keyword>
<dbReference type="PRINTS" id="PR00457">
    <property type="entry name" value="ANPEROXIDASE"/>
</dbReference>
<dbReference type="GO" id="GO:0004601">
    <property type="term" value="F:peroxidase activity"/>
    <property type="evidence" value="ECO:0007669"/>
    <property type="project" value="UniProtKB-KW"/>
</dbReference>
<keyword evidence="7" id="KW-0812">Transmembrane</keyword>
<evidence type="ECO:0000313" key="8">
    <source>
        <dbReference type="EMBL" id="KFM73005.1"/>
    </source>
</evidence>